<accession>A0A0C3DPU4</accession>
<proteinExistence type="predicted"/>
<keyword evidence="2" id="KW-1185">Reference proteome</keyword>
<dbReference type="Proteomes" id="UP000054321">
    <property type="component" value="Unassembled WGS sequence"/>
</dbReference>
<gene>
    <name evidence="1" type="ORF">OIDMADRAFT_18173</name>
</gene>
<name>A0A0C3DPU4_OIDMZ</name>
<protein>
    <submittedName>
        <fullName evidence="1">Uncharacterized protein</fullName>
    </submittedName>
</protein>
<organism evidence="1 2">
    <name type="scientific">Oidiodendron maius (strain Zn)</name>
    <dbReference type="NCBI Taxonomy" id="913774"/>
    <lineage>
        <taxon>Eukaryota</taxon>
        <taxon>Fungi</taxon>
        <taxon>Dikarya</taxon>
        <taxon>Ascomycota</taxon>
        <taxon>Pezizomycotina</taxon>
        <taxon>Leotiomycetes</taxon>
        <taxon>Leotiomycetes incertae sedis</taxon>
        <taxon>Myxotrichaceae</taxon>
        <taxon>Oidiodendron</taxon>
    </lineage>
</organism>
<evidence type="ECO:0000313" key="1">
    <source>
        <dbReference type="EMBL" id="KIN04078.1"/>
    </source>
</evidence>
<dbReference type="AlphaFoldDB" id="A0A0C3DPU4"/>
<sequence length="54" mass="6264">MYLIEQELMPIGGFRNARLSRDEFVEMHPAELDGTYRYCLCPFDPSTLVRPTPS</sequence>
<dbReference type="EMBL" id="KN832873">
    <property type="protein sequence ID" value="KIN04078.1"/>
    <property type="molecule type" value="Genomic_DNA"/>
</dbReference>
<reference evidence="1 2" key="1">
    <citation type="submission" date="2014-04" db="EMBL/GenBank/DDBJ databases">
        <authorList>
            <consortium name="DOE Joint Genome Institute"/>
            <person name="Kuo A."/>
            <person name="Martino E."/>
            <person name="Perotto S."/>
            <person name="Kohler A."/>
            <person name="Nagy L.G."/>
            <person name="Floudas D."/>
            <person name="Copeland A."/>
            <person name="Barry K.W."/>
            <person name="Cichocki N."/>
            <person name="Veneault-Fourrey C."/>
            <person name="LaButti K."/>
            <person name="Lindquist E.A."/>
            <person name="Lipzen A."/>
            <person name="Lundell T."/>
            <person name="Morin E."/>
            <person name="Murat C."/>
            <person name="Sun H."/>
            <person name="Tunlid A."/>
            <person name="Henrissat B."/>
            <person name="Grigoriev I.V."/>
            <person name="Hibbett D.S."/>
            <person name="Martin F."/>
            <person name="Nordberg H.P."/>
            <person name="Cantor M.N."/>
            <person name="Hua S.X."/>
        </authorList>
    </citation>
    <scope>NUCLEOTIDE SEQUENCE [LARGE SCALE GENOMIC DNA]</scope>
    <source>
        <strain evidence="1 2">Zn</strain>
    </source>
</reference>
<dbReference type="HOGENOM" id="CLU_3050927_0_0_1"/>
<dbReference type="InParanoid" id="A0A0C3DPU4"/>
<reference evidence="2" key="2">
    <citation type="submission" date="2015-01" db="EMBL/GenBank/DDBJ databases">
        <title>Evolutionary Origins and Diversification of the Mycorrhizal Mutualists.</title>
        <authorList>
            <consortium name="DOE Joint Genome Institute"/>
            <consortium name="Mycorrhizal Genomics Consortium"/>
            <person name="Kohler A."/>
            <person name="Kuo A."/>
            <person name="Nagy L.G."/>
            <person name="Floudas D."/>
            <person name="Copeland A."/>
            <person name="Barry K.W."/>
            <person name="Cichocki N."/>
            <person name="Veneault-Fourrey C."/>
            <person name="LaButti K."/>
            <person name="Lindquist E.A."/>
            <person name="Lipzen A."/>
            <person name="Lundell T."/>
            <person name="Morin E."/>
            <person name="Murat C."/>
            <person name="Riley R."/>
            <person name="Ohm R."/>
            <person name="Sun H."/>
            <person name="Tunlid A."/>
            <person name="Henrissat B."/>
            <person name="Grigoriev I.V."/>
            <person name="Hibbett D.S."/>
            <person name="Martin F."/>
        </authorList>
    </citation>
    <scope>NUCLEOTIDE SEQUENCE [LARGE SCALE GENOMIC DNA]</scope>
    <source>
        <strain evidence="2">Zn</strain>
    </source>
</reference>
<evidence type="ECO:0000313" key="2">
    <source>
        <dbReference type="Proteomes" id="UP000054321"/>
    </source>
</evidence>